<evidence type="ECO:0000256" key="6">
    <source>
        <dbReference type="ARBA" id="ARBA00022737"/>
    </source>
</evidence>
<evidence type="ECO:0000256" key="10">
    <source>
        <dbReference type="ARBA" id="ARBA00023136"/>
    </source>
</evidence>
<dbReference type="GO" id="GO:0006888">
    <property type="term" value="P:endoplasmic reticulum to Golgi vesicle-mediated transport"/>
    <property type="evidence" value="ECO:0007669"/>
    <property type="project" value="TreeGrafter"/>
</dbReference>
<name>A0AAN8ZQD4_9MAGN</name>
<feature type="domain" description="Coatomer gamma subunit appendage Ig-like subdomain" evidence="12">
    <location>
        <begin position="27"/>
        <end position="147"/>
    </location>
</feature>
<comment type="subcellular location">
    <subcellularLocation>
        <location evidence="2">Cytoplasmic vesicle</location>
        <location evidence="2">COPI-coated vesicle membrane</location>
        <topology evidence="2">Peripheral membrane protein</topology>
        <orientation evidence="2">Cytoplasmic side</orientation>
    </subcellularLocation>
    <subcellularLocation>
        <location evidence="1">Golgi apparatus membrane</location>
        <topology evidence="1">Peripheral membrane protein</topology>
        <orientation evidence="1">Cytoplasmic side</orientation>
    </subcellularLocation>
</comment>
<keyword evidence="9" id="KW-0333">Golgi apparatus</keyword>
<evidence type="ECO:0000256" key="2">
    <source>
        <dbReference type="ARBA" id="ARBA00004347"/>
    </source>
</evidence>
<protein>
    <submittedName>
        <fullName evidence="13">Coatomer, gamma subunit, appendage, Ig-like subdomain</fullName>
    </submittedName>
</protein>
<dbReference type="Pfam" id="PF08752">
    <property type="entry name" value="COP-gamma_platf"/>
    <property type="match status" value="1"/>
</dbReference>
<keyword evidence="11" id="KW-0968">Cytoplasmic vesicle</keyword>
<comment type="caution">
    <text evidence="13">The sequence shown here is derived from an EMBL/GenBank/DDBJ whole genome shotgun (WGS) entry which is preliminary data.</text>
</comment>
<dbReference type="GO" id="GO:0005783">
    <property type="term" value="C:endoplasmic reticulum"/>
    <property type="evidence" value="ECO:0007669"/>
    <property type="project" value="TreeGrafter"/>
</dbReference>
<evidence type="ECO:0000259" key="12">
    <source>
        <dbReference type="Pfam" id="PF08752"/>
    </source>
</evidence>
<proteinExistence type="inferred from homology"/>
<dbReference type="GO" id="GO:0009306">
    <property type="term" value="P:protein secretion"/>
    <property type="evidence" value="ECO:0007669"/>
    <property type="project" value="TreeGrafter"/>
</dbReference>
<keyword evidence="8" id="KW-0653">Protein transport</keyword>
<dbReference type="GO" id="GO:0000139">
    <property type="term" value="C:Golgi membrane"/>
    <property type="evidence" value="ECO:0007669"/>
    <property type="project" value="UniProtKB-SubCell"/>
</dbReference>
<dbReference type="GO" id="GO:0005793">
    <property type="term" value="C:endoplasmic reticulum-Golgi intermediate compartment"/>
    <property type="evidence" value="ECO:0007669"/>
    <property type="project" value="TreeGrafter"/>
</dbReference>
<dbReference type="InterPro" id="IPR013040">
    <property type="entry name" value="Coatomer_gsu_app_Ig-like_dom"/>
</dbReference>
<dbReference type="Proteomes" id="UP001370490">
    <property type="component" value="Unassembled WGS sequence"/>
</dbReference>
<comment type="similarity">
    <text evidence="3">Belongs to the COPG family.</text>
</comment>
<accession>A0AAN8ZQD4</accession>
<keyword evidence="10" id="KW-0472">Membrane</keyword>
<dbReference type="SUPFAM" id="SSF49348">
    <property type="entry name" value="Clathrin adaptor appendage domain"/>
    <property type="match status" value="1"/>
</dbReference>
<evidence type="ECO:0000256" key="8">
    <source>
        <dbReference type="ARBA" id="ARBA00022927"/>
    </source>
</evidence>
<dbReference type="PANTHER" id="PTHR10261:SF0">
    <property type="entry name" value="COATOMER SUBUNIT GAMMA-2"/>
    <property type="match status" value="1"/>
</dbReference>
<evidence type="ECO:0000313" key="14">
    <source>
        <dbReference type="Proteomes" id="UP001370490"/>
    </source>
</evidence>
<dbReference type="GO" id="GO:0006891">
    <property type="term" value="P:intra-Golgi vesicle-mediated transport"/>
    <property type="evidence" value="ECO:0007669"/>
    <property type="project" value="TreeGrafter"/>
</dbReference>
<evidence type="ECO:0000256" key="3">
    <source>
        <dbReference type="ARBA" id="ARBA00010720"/>
    </source>
</evidence>
<dbReference type="InterPro" id="IPR013041">
    <property type="entry name" value="Clathrin_app_Ig-like_sf"/>
</dbReference>
<evidence type="ECO:0000256" key="11">
    <source>
        <dbReference type="ARBA" id="ARBA00023329"/>
    </source>
</evidence>
<dbReference type="PANTHER" id="PTHR10261">
    <property type="entry name" value="COATOMER SUBUNIT GAMMA"/>
    <property type="match status" value="1"/>
</dbReference>
<dbReference type="GO" id="GO:0006886">
    <property type="term" value="P:intracellular protein transport"/>
    <property type="evidence" value="ECO:0007669"/>
    <property type="project" value="InterPro"/>
</dbReference>
<evidence type="ECO:0000256" key="1">
    <source>
        <dbReference type="ARBA" id="ARBA00004255"/>
    </source>
</evidence>
<dbReference type="InterPro" id="IPR017106">
    <property type="entry name" value="Coatomer_gsu"/>
</dbReference>
<evidence type="ECO:0000256" key="4">
    <source>
        <dbReference type="ARBA" id="ARBA00022448"/>
    </source>
</evidence>
<organism evidence="13 14">
    <name type="scientific">Dillenia turbinata</name>
    <dbReference type="NCBI Taxonomy" id="194707"/>
    <lineage>
        <taxon>Eukaryota</taxon>
        <taxon>Viridiplantae</taxon>
        <taxon>Streptophyta</taxon>
        <taxon>Embryophyta</taxon>
        <taxon>Tracheophyta</taxon>
        <taxon>Spermatophyta</taxon>
        <taxon>Magnoliopsida</taxon>
        <taxon>eudicotyledons</taxon>
        <taxon>Gunneridae</taxon>
        <taxon>Pentapetalae</taxon>
        <taxon>Dilleniales</taxon>
        <taxon>Dilleniaceae</taxon>
        <taxon>Dillenia</taxon>
    </lineage>
</organism>
<keyword evidence="14" id="KW-1185">Reference proteome</keyword>
<dbReference type="GO" id="GO:0005198">
    <property type="term" value="F:structural molecule activity"/>
    <property type="evidence" value="ECO:0007669"/>
    <property type="project" value="InterPro"/>
</dbReference>
<dbReference type="Gene3D" id="2.60.40.1480">
    <property type="entry name" value="Coatomer, gamma subunit, appendage domain"/>
    <property type="match status" value="1"/>
</dbReference>
<dbReference type="FunFam" id="2.60.40.1480:FF:000001">
    <property type="entry name" value="Coatomer subunit gamma"/>
    <property type="match status" value="1"/>
</dbReference>
<keyword evidence="5" id="KW-0963">Cytoplasm</keyword>
<dbReference type="GO" id="GO:0030126">
    <property type="term" value="C:COPI vesicle coat"/>
    <property type="evidence" value="ECO:0007669"/>
    <property type="project" value="InterPro"/>
</dbReference>
<sequence>MVDALMELVRCNNVFFHFGMDSGRRFLPSSAPVELTEAETEYAVNVVRHIFDKHVVFQYDCTNTIPEQMLENVRKAEELSEVASKPLGSLPYDTPGQTFVAFEKPKGVPAVGKFSNMFSYCKELDPSTGEAEDDGVEDEYQPEDLEVVAADYMLKVKVLVRLSFGIDAQREVAMKLVRSDDEAVSDAIHEIVARG</sequence>
<evidence type="ECO:0000313" key="13">
    <source>
        <dbReference type="EMBL" id="KAK6946231.1"/>
    </source>
</evidence>
<evidence type="ECO:0000256" key="9">
    <source>
        <dbReference type="ARBA" id="ARBA00023034"/>
    </source>
</evidence>
<evidence type="ECO:0000256" key="7">
    <source>
        <dbReference type="ARBA" id="ARBA00022892"/>
    </source>
</evidence>
<dbReference type="AlphaFoldDB" id="A0AAN8ZQD4"/>
<keyword evidence="7" id="KW-0931">ER-Golgi transport</keyword>
<dbReference type="EMBL" id="JBAMMX010000002">
    <property type="protein sequence ID" value="KAK6946231.1"/>
    <property type="molecule type" value="Genomic_DNA"/>
</dbReference>
<evidence type="ECO:0000256" key="5">
    <source>
        <dbReference type="ARBA" id="ARBA00022490"/>
    </source>
</evidence>
<reference evidence="13 14" key="1">
    <citation type="submission" date="2023-12" db="EMBL/GenBank/DDBJ databases">
        <title>A high-quality genome assembly for Dillenia turbinata (Dilleniales).</title>
        <authorList>
            <person name="Chanderbali A."/>
        </authorList>
    </citation>
    <scope>NUCLEOTIDE SEQUENCE [LARGE SCALE GENOMIC DNA]</scope>
    <source>
        <strain evidence="13">LSX21</strain>
        <tissue evidence="13">Leaf</tissue>
    </source>
</reference>
<keyword evidence="6" id="KW-0677">Repeat</keyword>
<dbReference type="InterPro" id="IPR037067">
    <property type="entry name" value="Coatomer_gsu_app_sf"/>
</dbReference>
<gene>
    <name evidence="13" type="ORF">RJ641_013775</name>
</gene>
<keyword evidence="4" id="KW-0813">Transport</keyword>